<proteinExistence type="predicted"/>
<dbReference type="GeneID" id="1135536"/>
<evidence type="ECO:0000313" key="3">
    <source>
        <dbReference type="Proteomes" id="UP000000813"/>
    </source>
</evidence>
<dbReference type="PATRIC" id="fig|176299.10.peg.3496"/>
<accession>Q7CT08</accession>
<dbReference type="OrthoDB" id="8606752at2"/>
<reference evidence="2 3" key="2">
    <citation type="journal article" date="2001" name="Science">
        <title>Genome sequence of the plant pathogen and biotechnology agent Agrobacterium tumefaciens C58.</title>
        <authorList>
            <person name="Goodner B."/>
            <person name="Hinkle G."/>
            <person name="Gattung S."/>
            <person name="Miller N."/>
            <person name="Blanchard M."/>
            <person name="Qurollo B."/>
            <person name="Goldman B.S."/>
            <person name="Cao Y."/>
            <person name="Askenazi M."/>
            <person name="Halling C."/>
            <person name="Mullin L."/>
            <person name="Houmiel K."/>
            <person name="Gordon J."/>
            <person name="Vaudin M."/>
            <person name="Iartchouk O."/>
            <person name="Epp A."/>
            <person name="Liu F."/>
            <person name="Wollam C."/>
            <person name="Allinger M."/>
            <person name="Doughty D."/>
            <person name="Scott C."/>
            <person name="Lappas C."/>
            <person name="Markelz B."/>
            <person name="Flanagan C."/>
            <person name="Crowell C."/>
            <person name="Gurson J."/>
            <person name="Lomo C."/>
            <person name="Sear C."/>
            <person name="Strub G."/>
            <person name="Cielo C."/>
            <person name="Slater S."/>
        </authorList>
    </citation>
    <scope>NUCLEOTIDE SEQUENCE [LARGE SCALE GENOMIC DNA]</scope>
    <source>
        <strain evidence="3">C58 / ATCC 33970</strain>
    </source>
</reference>
<dbReference type="eggNOG" id="COG5620">
    <property type="taxonomic scope" value="Bacteria"/>
</dbReference>
<reference evidence="2 3" key="1">
    <citation type="journal article" date="2001" name="Science">
        <title>The genome of the natural genetic engineer Agrobacterium tumefaciens C58.</title>
        <authorList>
            <person name="Wood D.W."/>
            <person name="Setubal J.C."/>
            <person name="Kaul R."/>
            <person name="Monks D.E."/>
            <person name="Kitajima J.P."/>
            <person name="Okura V.K."/>
            <person name="Zhou Y."/>
            <person name="Chen L."/>
            <person name="Wood G.E."/>
            <person name="Almeida N.F.Jr."/>
            <person name="Woo L."/>
            <person name="Chen Y."/>
            <person name="Paulsen I.T."/>
            <person name="Eisen J.A."/>
            <person name="Karp P.D."/>
            <person name="Bovee D.Sr."/>
            <person name="Chapman P."/>
            <person name="Clendenning J."/>
            <person name="Deatherage G."/>
            <person name="Gillet W."/>
            <person name="Grant C."/>
            <person name="Kutyavin T."/>
            <person name="Levy R."/>
            <person name="Li M.J."/>
            <person name="McClelland E."/>
            <person name="Palmieri A."/>
            <person name="Raymond C."/>
            <person name="Rouse G."/>
            <person name="Saenphimmachak C."/>
            <person name="Wu Z."/>
            <person name="Romero P."/>
            <person name="Gordon D."/>
            <person name="Zhang S."/>
            <person name="Yoo H."/>
            <person name="Tao Y."/>
            <person name="Biddle P."/>
            <person name="Jung M."/>
            <person name="Krespan W."/>
            <person name="Perry M."/>
            <person name="Gordon-Kamm B."/>
            <person name="Liao L."/>
            <person name="Kim S."/>
            <person name="Hendrick C."/>
            <person name="Zhao Z.Y."/>
            <person name="Dolan M."/>
            <person name="Chumley F."/>
            <person name="Tingey S.V."/>
            <person name="Tomb J.F."/>
            <person name="Gordon M.P."/>
            <person name="Olson M.V."/>
            <person name="Nester E.W."/>
        </authorList>
    </citation>
    <scope>NUCLEOTIDE SEQUENCE [LARGE SCALE GENOMIC DNA]</scope>
    <source>
        <strain evidence="3">C58 / ATCC 33970</strain>
    </source>
</reference>
<dbReference type="STRING" id="176299.Atu3662"/>
<dbReference type="AlphaFoldDB" id="Q7CT08"/>
<dbReference type="Proteomes" id="UP000000813">
    <property type="component" value="Chromosome linear"/>
</dbReference>
<name>Q7CT08_AGRFC</name>
<feature type="domain" description="DUF6892" evidence="1">
    <location>
        <begin position="389"/>
        <end position="532"/>
    </location>
</feature>
<keyword evidence="3" id="KW-1185">Reference proteome</keyword>
<sequence length="536" mass="61471">MTFEESLDFLDSYEPDDYRSLKTAQENWKSLISEDRGNVERLYDIYFATIKSFLGESDALALTGVKAYNFILAFSGTTTVASHGGKEEAWRILNERHAQHLDLLRRAIERPNSVVSEKFSRTKTGTWADIVTSMLDLYYWHKPYSNHDETLRIEAAMLVPKIYRAFPGHKSFLLPDHLMLHPDAIREAGDLIRFYILEKGQHEAPLLVDLAYDMFGFHSDKGKPAHAQSAAILQHALSDPSSWMEQQLEQFLEQVVFTPLDIQTYSQQEAEALLQSTIANYERLLRENKYESHLGTSAQTYRERDEKTLQAHRATLNLIQSDFDAWNRKRRDKAVQRLAVSATTRKAFKVIETKLPAPYAERISALLKEAGNYSSRPKLYPPHKPSENRFKDIGLKLLVIEELMYRQKVLKPQFDIHLFAKEYEKREISVEIDGYEIIPEVETYFKNLPISDELLAKVETLRQSSGLDGGSEFIYHLYPFWDPGSGDKAIPVSNKAIIDLELLPNLKLISGLENSKPTPKLLKALAARDIKVSTEE</sequence>
<dbReference type="HOGENOM" id="CLU_507753_0_0_5"/>
<organism evidence="2 3">
    <name type="scientific">Agrobacterium fabrum (strain C58 / ATCC 33970)</name>
    <name type="common">Agrobacterium tumefaciens (strain C58)</name>
    <dbReference type="NCBI Taxonomy" id="176299"/>
    <lineage>
        <taxon>Bacteria</taxon>
        <taxon>Pseudomonadati</taxon>
        <taxon>Pseudomonadota</taxon>
        <taxon>Alphaproteobacteria</taxon>
        <taxon>Hyphomicrobiales</taxon>
        <taxon>Rhizobiaceae</taxon>
        <taxon>Rhizobium/Agrobacterium group</taxon>
        <taxon>Agrobacterium</taxon>
        <taxon>Agrobacterium tumefaciens complex</taxon>
    </lineage>
</organism>
<gene>
    <name evidence="2" type="ordered locus">Atu3662</name>
</gene>
<dbReference type="Pfam" id="PF21832">
    <property type="entry name" value="DUF6892"/>
    <property type="match status" value="1"/>
</dbReference>
<dbReference type="EnsemblBacteria" id="AAK89740">
    <property type="protein sequence ID" value="AAK89740"/>
    <property type="gene ID" value="Atu3662"/>
</dbReference>
<evidence type="ECO:0000313" key="2">
    <source>
        <dbReference type="EMBL" id="AAK89740.1"/>
    </source>
</evidence>
<dbReference type="InterPro" id="IPR054187">
    <property type="entry name" value="DUF6892"/>
</dbReference>
<protein>
    <recommendedName>
        <fullName evidence="1">DUF6892 domain-containing protein</fullName>
    </recommendedName>
</protein>
<evidence type="ECO:0000259" key="1">
    <source>
        <dbReference type="Pfam" id="PF21832"/>
    </source>
</evidence>
<dbReference type="KEGG" id="atu:Atu3662"/>
<dbReference type="RefSeq" id="WP_010973227.1">
    <property type="nucleotide sequence ID" value="NC_003063.2"/>
</dbReference>
<dbReference type="EMBL" id="AE007870">
    <property type="protein sequence ID" value="AAK89740.1"/>
    <property type="molecule type" value="Genomic_DNA"/>
</dbReference>